<accession>A0AC60Q032</accession>
<name>A0AC60Q032_IXOPE</name>
<reference evidence="1 2" key="1">
    <citation type="journal article" date="2020" name="Cell">
        <title>Large-Scale Comparative Analyses of Tick Genomes Elucidate Their Genetic Diversity and Vector Capacities.</title>
        <authorList>
            <consortium name="Tick Genome and Microbiome Consortium (TIGMIC)"/>
            <person name="Jia N."/>
            <person name="Wang J."/>
            <person name="Shi W."/>
            <person name="Du L."/>
            <person name="Sun Y."/>
            <person name="Zhan W."/>
            <person name="Jiang J.F."/>
            <person name="Wang Q."/>
            <person name="Zhang B."/>
            <person name="Ji P."/>
            <person name="Bell-Sakyi L."/>
            <person name="Cui X.M."/>
            <person name="Yuan T.T."/>
            <person name="Jiang B.G."/>
            <person name="Yang W.F."/>
            <person name="Lam T.T."/>
            <person name="Chang Q.C."/>
            <person name="Ding S.J."/>
            <person name="Wang X.J."/>
            <person name="Zhu J.G."/>
            <person name="Ruan X.D."/>
            <person name="Zhao L."/>
            <person name="Wei J.T."/>
            <person name="Ye R.Z."/>
            <person name="Que T.C."/>
            <person name="Du C.H."/>
            <person name="Zhou Y.H."/>
            <person name="Cheng J.X."/>
            <person name="Dai P.F."/>
            <person name="Guo W.B."/>
            <person name="Han X.H."/>
            <person name="Huang E.J."/>
            <person name="Li L.F."/>
            <person name="Wei W."/>
            <person name="Gao Y.C."/>
            <person name="Liu J.Z."/>
            <person name="Shao H.Z."/>
            <person name="Wang X."/>
            <person name="Wang C.C."/>
            <person name="Yang T.C."/>
            <person name="Huo Q.B."/>
            <person name="Li W."/>
            <person name="Chen H.Y."/>
            <person name="Chen S.E."/>
            <person name="Zhou L.G."/>
            <person name="Ni X.B."/>
            <person name="Tian J.H."/>
            <person name="Sheng Y."/>
            <person name="Liu T."/>
            <person name="Pan Y.S."/>
            <person name="Xia L.Y."/>
            <person name="Li J."/>
            <person name="Zhao F."/>
            <person name="Cao W.C."/>
        </authorList>
    </citation>
    <scope>NUCLEOTIDE SEQUENCE [LARGE SCALE GENOMIC DNA]</scope>
    <source>
        <strain evidence="1">Iper-2018</strain>
    </source>
</reference>
<evidence type="ECO:0000313" key="2">
    <source>
        <dbReference type="Proteomes" id="UP000805193"/>
    </source>
</evidence>
<sequence length="264" mass="29402">MVVVTCEDRLELTMTNLKSAIAFSRTPLRLILYADEENIKTRRMGSSDKTFRASEEVVSATDRHHGEGFTARGNAADTIAIEMECDSRVHPRRRRSAFSRQLTHIKSTRDGRDSAQAAGQRESQRQGEHLSTTEVPDGFTIVNGRRRTKPTVGTGKASKVGVVSRPRKAALFVSRLAPDTTASDVILLVEPLLNGNPICCSKMKTKHETYSSFHVEVNQDSFEVINRPEVWPDGCIFHPFFGRLDVSRTSSSENNHAKMNDGDI</sequence>
<dbReference type="EMBL" id="JABSTQ010009680">
    <property type="protein sequence ID" value="KAG0426831.1"/>
    <property type="molecule type" value="Genomic_DNA"/>
</dbReference>
<keyword evidence="2" id="KW-1185">Reference proteome</keyword>
<gene>
    <name evidence="1" type="ORF">HPB47_026080</name>
</gene>
<evidence type="ECO:0000313" key="1">
    <source>
        <dbReference type="EMBL" id="KAG0426831.1"/>
    </source>
</evidence>
<dbReference type="Proteomes" id="UP000805193">
    <property type="component" value="Unassembled WGS sequence"/>
</dbReference>
<protein>
    <submittedName>
        <fullName evidence="1">Uncharacterized protein</fullName>
    </submittedName>
</protein>
<proteinExistence type="predicted"/>
<organism evidence="1 2">
    <name type="scientific">Ixodes persulcatus</name>
    <name type="common">Taiga tick</name>
    <dbReference type="NCBI Taxonomy" id="34615"/>
    <lineage>
        <taxon>Eukaryota</taxon>
        <taxon>Metazoa</taxon>
        <taxon>Ecdysozoa</taxon>
        <taxon>Arthropoda</taxon>
        <taxon>Chelicerata</taxon>
        <taxon>Arachnida</taxon>
        <taxon>Acari</taxon>
        <taxon>Parasitiformes</taxon>
        <taxon>Ixodida</taxon>
        <taxon>Ixodoidea</taxon>
        <taxon>Ixodidae</taxon>
        <taxon>Ixodinae</taxon>
        <taxon>Ixodes</taxon>
    </lineage>
</organism>
<comment type="caution">
    <text evidence="1">The sequence shown here is derived from an EMBL/GenBank/DDBJ whole genome shotgun (WGS) entry which is preliminary data.</text>
</comment>